<comment type="caution">
    <text evidence="3">The sequence shown here is derived from an EMBL/GenBank/DDBJ whole genome shotgun (WGS) entry which is preliminary data.</text>
</comment>
<dbReference type="Gene3D" id="3.40.50.720">
    <property type="entry name" value="NAD(P)-binding Rossmann-like Domain"/>
    <property type="match status" value="1"/>
</dbReference>
<dbReference type="InterPro" id="IPR036291">
    <property type="entry name" value="NAD(P)-bd_dom_sf"/>
</dbReference>
<evidence type="ECO:0000313" key="4">
    <source>
        <dbReference type="Proteomes" id="UP001501126"/>
    </source>
</evidence>
<keyword evidence="4" id="KW-1185">Reference proteome</keyword>
<proteinExistence type="inferred from homology"/>
<dbReference type="SUPFAM" id="SSF51735">
    <property type="entry name" value="NAD(P)-binding Rossmann-fold domains"/>
    <property type="match status" value="1"/>
</dbReference>
<name>A0ABN1MLQ6_9FLAO</name>
<comment type="similarity">
    <text evidence="1">Belongs to the NAD(P)-dependent epimerase/dehydratase family.</text>
</comment>
<dbReference type="PANTHER" id="PTHR42687:SF1">
    <property type="entry name" value="L-THREONINE 3-DEHYDROGENASE, MITOCHONDRIAL"/>
    <property type="match status" value="1"/>
</dbReference>
<evidence type="ECO:0000256" key="1">
    <source>
        <dbReference type="ARBA" id="ARBA00007637"/>
    </source>
</evidence>
<evidence type="ECO:0000313" key="3">
    <source>
        <dbReference type="EMBL" id="GAA0874129.1"/>
    </source>
</evidence>
<dbReference type="PANTHER" id="PTHR42687">
    <property type="entry name" value="L-THREONINE 3-DEHYDROGENASE"/>
    <property type="match status" value="1"/>
</dbReference>
<organism evidence="3 4">
    <name type="scientific">Wandonia haliotis</name>
    <dbReference type="NCBI Taxonomy" id="574963"/>
    <lineage>
        <taxon>Bacteria</taxon>
        <taxon>Pseudomonadati</taxon>
        <taxon>Bacteroidota</taxon>
        <taxon>Flavobacteriia</taxon>
        <taxon>Flavobacteriales</taxon>
        <taxon>Crocinitomicaceae</taxon>
        <taxon>Wandonia</taxon>
    </lineage>
</organism>
<dbReference type="Pfam" id="PF01370">
    <property type="entry name" value="Epimerase"/>
    <property type="match status" value="1"/>
</dbReference>
<accession>A0ABN1MLQ6</accession>
<dbReference type="Proteomes" id="UP001501126">
    <property type="component" value="Unassembled WGS sequence"/>
</dbReference>
<dbReference type="InterPro" id="IPR001509">
    <property type="entry name" value="Epimerase_deHydtase"/>
</dbReference>
<gene>
    <name evidence="3" type="ORF">GCM10009118_05370</name>
</gene>
<evidence type="ECO:0000259" key="2">
    <source>
        <dbReference type="Pfam" id="PF01370"/>
    </source>
</evidence>
<protein>
    <submittedName>
        <fullName evidence="3">NAD-dependent epimerase/dehydratase family protein</fullName>
    </submittedName>
</protein>
<sequence length="332" mass="37285">MKFILTFKFAENEGGMKKILIIGAGGQIGTELTIELARRFGNNSVVASDVHADCPEALLGHTYAQLDVMDRSRLHNLVLEHEITEIYLLAALLSATAEKRPDFAWKLNMEGLFNVLDLAKEKLITKIFWPSSIAVFGPTTPSVNTPQYTIMEPTTVYGISKQAGERWCEYYFNNYGVDVRSIRYPGLISYTSLPGGGTTDYAVDIFYHAKSSGQYECFLSEDTALPMMYMEDAIRATIELMEAPAESIKIRSSYNLAGVSFTPKEIAASIKTFIPDFSITYSPDFRQKIADSWPDSIDDSHARKDWGWEIKHDLMSISESMLEHVNPLKINL</sequence>
<dbReference type="InterPro" id="IPR051225">
    <property type="entry name" value="NAD(P)_epim/dehydratase"/>
</dbReference>
<reference evidence="3 4" key="1">
    <citation type="journal article" date="2019" name="Int. J. Syst. Evol. Microbiol.">
        <title>The Global Catalogue of Microorganisms (GCM) 10K type strain sequencing project: providing services to taxonomists for standard genome sequencing and annotation.</title>
        <authorList>
            <consortium name="The Broad Institute Genomics Platform"/>
            <consortium name="The Broad Institute Genome Sequencing Center for Infectious Disease"/>
            <person name="Wu L."/>
            <person name="Ma J."/>
        </authorList>
    </citation>
    <scope>NUCLEOTIDE SEQUENCE [LARGE SCALE GENOMIC DNA]</scope>
    <source>
        <strain evidence="3 4">JCM 16083</strain>
    </source>
</reference>
<dbReference type="EMBL" id="BAAAFH010000003">
    <property type="protein sequence ID" value="GAA0874129.1"/>
    <property type="molecule type" value="Genomic_DNA"/>
</dbReference>
<feature type="domain" description="NAD-dependent epimerase/dehydratase" evidence="2">
    <location>
        <begin position="19"/>
        <end position="255"/>
    </location>
</feature>